<name>A0A1H7SR87_9LACT</name>
<dbReference type="Gene3D" id="3.90.1150.10">
    <property type="entry name" value="Aspartate Aminotransferase, domain 1"/>
    <property type="match status" value="1"/>
</dbReference>
<dbReference type="CDD" id="cd00614">
    <property type="entry name" value="CGS_like"/>
    <property type="match status" value="1"/>
</dbReference>
<dbReference type="GO" id="GO:0005737">
    <property type="term" value="C:cytoplasm"/>
    <property type="evidence" value="ECO:0007669"/>
    <property type="project" value="TreeGrafter"/>
</dbReference>
<dbReference type="InterPro" id="IPR015422">
    <property type="entry name" value="PyrdxlP-dep_Trfase_small"/>
</dbReference>
<dbReference type="InterPro" id="IPR000277">
    <property type="entry name" value="Cys/Met-Metab_PyrdxlP-dep_enz"/>
</dbReference>
<feature type="modified residue" description="N6-(pyridoxal phosphate)lysine" evidence="7">
    <location>
        <position position="212"/>
    </location>
</feature>
<gene>
    <name evidence="9" type="ORF">APU01nite_12310</name>
    <name evidence="10" type="ORF">SAMN04488100_10919</name>
</gene>
<comment type="catalytic activity">
    <reaction evidence="6">
        <text>L-methionine + H2O = methanethiol + 2-oxobutanoate + NH4(+)</text>
        <dbReference type="Rhea" id="RHEA:23800"/>
        <dbReference type="ChEBI" id="CHEBI:15377"/>
        <dbReference type="ChEBI" id="CHEBI:16007"/>
        <dbReference type="ChEBI" id="CHEBI:16763"/>
        <dbReference type="ChEBI" id="CHEBI:28938"/>
        <dbReference type="ChEBI" id="CHEBI:57844"/>
        <dbReference type="EC" id="4.4.1.11"/>
    </reaction>
    <physiologicalReaction direction="left-to-right" evidence="6">
        <dbReference type="Rhea" id="RHEA:23801"/>
    </physiologicalReaction>
</comment>
<dbReference type="AlphaFoldDB" id="A0A1H7SR87"/>
<dbReference type="InterPro" id="IPR015424">
    <property type="entry name" value="PyrdxlP-dep_Trfase"/>
</dbReference>
<accession>A0A1H7SR87</accession>
<proteinExistence type="inferred from homology"/>
<dbReference type="Pfam" id="PF01053">
    <property type="entry name" value="Cys_Met_Meta_PP"/>
    <property type="match status" value="1"/>
</dbReference>
<dbReference type="SUPFAM" id="SSF53383">
    <property type="entry name" value="PLP-dependent transferases"/>
    <property type="match status" value="1"/>
</dbReference>
<keyword evidence="10" id="KW-0456">Lyase</keyword>
<dbReference type="RefSeq" id="WP_177165459.1">
    <property type="nucleotide sequence ID" value="NZ_BJUX01000011.1"/>
</dbReference>
<dbReference type="STRING" id="426703.SAMN04488100_10919"/>
<dbReference type="PIRSF" id="PIRSF001434">
    <property type="entry name" value="CGS"/>
    <property type="match status" value="1"/>
</dbReference>
<evidence type="ECO:0000313" key="12">
    <source>
        <dbReference type="Proteomes" id="UP000321425"/>
    </source>
</evidence>
<dbReference type="Proteomes" id="UP000198548">
    <property type="component" value="Unassembled WGS sequence"/>
</dbReference>
<evidence type="ECO:0000256" key="5">
    <source>
        <dbReference type="ARBA" id="ARBA00048780"/>
    </source>
</evidence>
<reference evidence="10 11" key="1">
    <citation type="submission" date="2016-10" db="EMBL/GenBank/DDBJ databases">
        <authorList>
            <person name="de Groot N.N."/>
        </authorList>
    </citation>
    <scope>NUCLEOTIDE SEQUENCE [LARGE SCALE GENOMIC DNA]</scope>
    <source>
        <strain evidence="10 11">DSM 19182</strain>
    </source>
</reference>
<protein>
    <recommendedName>
        <fullName evidence="3">homocysteine desulfhydrase</fullName>
        <ecNumber evidence="3">4.4.1.2</ecNumber>
    </recommendedName>
    <alternativeName>
        <fullName evidence="4">Homocysteine desulfhydrase</fullName>
    </alternativeName>
</protein>
<dbReference type="GO" id="GO:0019346">
    <property type="term" value="P:transsulfuration"/>
    <property type="evidence" value="ECO:0007669"/>
    <property type="project" value="InterPro"/>
</dbReference>
<evidence type="ECO:0000256" key="2">
    <source>
        <dbReference type="ARBA" id="ARBA00022898"/>
    </source>
</evidence>
<dbReference type="PANTHER" id="PTHR11808:SF80">
    <property type="entry name" value="CYSTATHIONINE GAMMA-LYASE"/>
    <property type="match status" value="1"/>
</dbReference>
<comment type="similarity">
    <text evidence="8">Belongs to the trans-sulfuration enzymes family.</text>
</comment>
<dbReference type="GO" id="GO:0047982">
    <property type="term" value="F:homocysteine desulfhydrase activity"/>
    <property type="evidence" value="ECO:0007669"/>
    <property type="project" value="UniProtKB-EC"/>
</dbReference>
<dbReference type="Proteomes" id="UP000321425">
    <property type="component" value="Unassembled WGS sequence"/>
</dbReference>
<keyword evidence="12" id="KW-1185">Reference proteome</keyword>
<dbReference type="InterPro" id="IPR015421">
    <property type="entry name" value="PyrdxlP-dep_Trfase_major"/>
</dbReference>
<dbReference type="FunFam" id="3.40.640.10:FF:000046">
    <property type="entry name" value="Cystathionine gamma-lyase"/>
    <property type="match status" value="1"/>
</dbReference>
<comment type="catalytic activity">
    <reaction evidence="5">
        <text>L-homocysteine + H2O = 2-oxobutanoate + hydrogen sulfide + NH4(+) + H(+)</text>
        <dbReference type="Rhea" id="RHEA:14501"/>
        <dbReference type="ChEBI" id="CHEBI:15377"/>
        <dbReference type="ChEBI" id="CHEBI:15378"/>
        <dbReference type="ChEBI" id="CHEBI:16763"/>
        <dbReference type="ChEBI" id="CHEBI:28938"/>
        <dbReference type="ChEBI" id="CHEBI:29919"/>
        <dbReference type="ChEBI" id="CHEBI:58199"/>
        <dbReference type="EC" id="4.4.1.2"/>
    </reaction>
    <physiologicalReaction direction="left-to-right" evidence="5">
        <dbReference type="Rhea" id="RHEA:14502"/>
    </physiologicalReaction>
</comment>
<comment type="cofactor">
    <cofactor evidence="1 8">
        <name>pyridoxal 5'-phosphate</name>
        <dbReference type="ChEBI" id="CHEBI:597326"/>
    </cofactor>
</comment>
<dbReference type="PANTHER" id="PTHR11808">
    <property type="entry name" value="TRANS-SULFURATION ENZYME FAMILY MEMBER"/>
    <property type="match status" value="1"/>
</dbReference>
<dbReference type="Gene3D" id="3.40.640.10">
    <property type="entry name" value="Type I PLP-dependent aspartate aminotransferase-like (Major domain)"/>
    <property type="match status" value="1"/>
</dbReference>
<sequence length="398" mass="43461">MGMNTDLLHSAQKHAVVEGSYKPSAMTHVSPIYQTSTYILKDFDSAVHLNQNVDEGYVYTRFGGPNADELEKRMAVLEKGEAGLAVASGMGAISIAVMSSLKAGDHAVIGDVIYGCSYTLFAQVLNNYGIEITRVDTTDPQNIKDAIKENTKVVYVETPANPTLKITDIRDVADIVEEHEGMTLIVDSTFASPYLQNPLTLGAHLVVHSATKFLAGHGSVTAGVIVGDKKRIDRCRMPYLQTLGSVIDPFGAWQVTQGMKTLGIRMERTCQNAMKVAEYLEKHPKITNVYYPGLESHPTHEIAKKQMHGGFGGLMSFDLDGGMDSVRTVMNNMKVFSLATSLGNVDSLIQHSPSMSHFDMSPEEREASSIYDGQIRISVGIEDVEDLIEDLEQSLALI</sequence>
<dbReference type="FunFam" id="3.90.1150.10:FF:000033">
    <property type="entry name" value="Cystathionine gamma-synthase"/>
    <property type="match status" value="1"/>
</dbReference>
<evidence type="ECO:0000313" key="9">
    <source>
        <dbReference type="EMBL" id="GEK89192.1"/>
    </source>
</evidence>
<dbReference type="GO" id="GO:0030170">
    <property type="term" value="F:pyridoxal phosphate binding"/>
    <property type="evidence" value="ECO:0007669"/>
    <property type="project" value="InterPro"/>
</dbReference>
<reference evidence="9 12" key="2">
    <citation type="submission" date="2019-07" db="EMBL/GenBank/DDBJ databases">
        <title>Whole genome shotgun sequence of Alkalibacterium putridalgicola NBRC 103243.</title>
        <authorList>
            <person name="Hosoyama A."/>
            <person name="Uohara A."/>
            <person name="Ohji S."/>
            <person name="Ichikawa N."/>
        </authorList>
    </citation>
    <scope>NUCLEOTIDE SEQUENCE [LARGE SCALE GENOMIC DNA]</scope>
    <source>
        <strain evidence="9 12">NBRC 103243</strain>
    </source>
</reference>
<evidence type="ECO:0000256" key="1">
    <source>
        <dbReference type="ARBA" id="ARBA00001933"/>
    </source>
</evidence>
<evidence type="ECO:0000313" key="11">
    <source>
        <dbReference type="Proteomes" id="UP000198548"/>
    </source>
</evidence>
<dbReference type="EMBL" id="BJUX01000011">
    <property type="protein sequence ID" value="GEK89192.1"/>
    <property type="molecule type" value="Genomic_DNA"/>
</dbReference>
<evidence type="ECO:0000313" key="10">
    <source>
        <dbReference type="EMBL" id="SEL74374.1"/>
    </source>
</evidence>
<organism evidence="10 11">
    <name type="scientific">Alkalibacterium putridalgicola</name>
    <dbReference type="NCBI Taxonomy" id="426703"/>
    <lineage>
        <taxon>Bacteria</taxon>
        <taxon>Bacillati</taxon>
        <taxon>Bacillota</taxon>
        <taxon>Bacilli</taxon>
        <taxon>Lactobacillales</taxon>
        <taxon>Carnobacteriaceae</taxon>
        <taxon>Alkalibacterium</taxon>
    </lineage>
</organism>
<dbReference type="EMBL" id="FOBL01000009">
    <property type="protein sequence ID" value="SEL74374.1"/>
    <property type="molecule type" value="Genomic_DNA"/>
</dbReference>
<evidence type="ECO:0000256" key="4">
    <source>
        <dbReference type="ARBA" id="ARBA00047199"/>
    </source>
</evidence>
<dbReference type="GO" id="GO:0009086">
    <property type="term" value="P:methionine biosynthetic process"/>
    <property type="evidence" value="ECO:0007669"/>
    <property type="project" value="UniProtKB-ARBA"/>
</dbReference>
<evidence type="ECO:0000256" key="3">
    <source>
        <dbReference type="ARBA" id="ARBA00047175"/>
    </source>
</evidence>
<evidence type="ECO:0000256" key="6">
    <source>
        <dbReference type="ARBA" id="ARBA00052699"/>
    </source>
</evidence>
<keyword evidence="2 7" id="KW-0663">Pyridoxal phosphate</keyword>
<evidence type="ECO:0000256" key="7">
    <source>
        <dbReference type="PIRSR" id="PIRSR001434-2"/>
    </source>
</evidence>
<dbReference type="GO" id="GO:0018826">
    <property type="term" value="F:methionine gamma-lyase activity"/>
    <property type="evidence" value="ECO:0007669"/>
    <property type="project" value="UniProtKB-EC"/>
</dbReference>
<dbReference type="EC" id="4.4.1.2" evidence="3"/>
<evidence type="ECO:0000256" key="8">
    <source>
        <dbReference type="RuleBase" id="RU362118"/>
    </source>
</evidence>